<keyword evidence="1" id="KW-0479">Metal-binding</keyword>
<dbReference type="RefSeq" id="WP_015746779.1">
    <property type="nucleotide sequence ID" value="NC_013235.1"/>
</dbReference>
<dbReference type="EMBL" id="CP001737">
    <property type="protein sequence ID" value="ACV77873.1"/>
    <property type="molecule type" value="Genomic_DNA"/>
</dbReference>
<accession>C8XEL5</accession>
<feature type="domain" description="Fumarylacetoacetase-like C-terminal" evidence="2">
    <location>
        <begin position="60"/>
        <end position="254"/>
    </location>
</feature>
<proteinExistence type="predicted"/>
<name>C8XEL5_NAKMY</name>
<dbReference type="GO" id="GO:0018773">
    <property type="term" value="F:acetylpyruvate hydrolase activity"/>
    <property type="evidence" value="ECO:0007669"/>
    <property type="project" value="TreeGrafter"/>
</dbReference>
<dbReference type="InterPro" id="IPR018833">
    <property type="entry name" value="Rv2993c-like_N"/>
</dbReference>
<feature type="domain" description="Rv2993c-like N-terminal" evidence="3">
    <location>
        <begin position="1"/>
        <end position="55"/>
    </location>
</feature>
<organism evidence="4 5">
    <name type="scientific">Nakamurella multipartita (strain ATCC 700099 / DSM 44233 / CIP 104796 / JCM 9543 / NBRC 105858 / Y-104)</name>
    <name type="common">Microsphaera multipartita</name>
    <dbReference type="NCBI Taxonomy" id="479431"/>
    <lineage>
        <taxon>Bacteria</taxon>
        <taxon>Bacillati</taxon>
        <taxon>Actinomycetota</taxon>
        <taxon>Actinomycetes</taxon>
        <taxon>Nakamurellales</taxon>
        <taxon>Nakamurellaceae</taxon>
        <taxon>Nakamurella</taxon>
    </lineage>
</organism>
<sequence>MRLARIAHPDGVAFVAIDGPDGSEQRAREIADHPFGAPTFTGKSWPLADVRLLAPILPSKVLCLGRNFRDHAAELGNPVPTSPILFMKPSTSVIGPNAAIKLPANSARVDYEGELAVVIGKPCRDVKAEDAASVILGYTVGNDVTARDQQKADVQFTRAKSYDSFCPLGPWIETELDPSELRITTELDDVVVQDGSTADMVFSIGEFLEYVSGIMTLLPGDVLLTGTPAGVGPMVAGQSISITVEGIGTLTNPIQAR</sequence>
<dbReference type="Pfam" id="PF10370">
    <property type="entry name" value="Rv2993c-like_N"/>
    <property type="match status" value="1"/>
</dbReference>
<dbReference type="STRING" id="479431.Namu_1474"/>
<dbReference type="AlphaFoldDB" id="C8XEL5"/>
<dbReference type="GO" id="GO:0046872">
    <property type="term" value="F:metal ion binding"/>
    <property type="evidence" value="ECO:0007669"/>
    <property type="project" value="UniProtKB-KW"/>
</dbReference>
<evidence type="ECO:0000256" key="1">
    <source>
        <dbReference type="ARBA" id="ARBA00022723"/>
    </source>
</evidence>
<dbReference type="SUPFAM" id="SSF56529">
    <property type="entry name" value="FAH"/>
    <property type="match status" value="1"/>
</dbReference>
<dbReference type="FunCoup" id="C8XEL5">
    <property type="interactions" value="269"/>
</dbReference>
<dbReference type="PANTHER" id="PTHR11820">
    <property type="entry name" value="ACYLPYRUVASE"/>
    <property type="match status" value="1"/>
</dbReference>
<evidence type="ECO:0000313" key="5">
    <source>
        <dbReference type="Proteomes" id="UP000002218"/>
    </source>
</evidence>
<dbReference type="OrthoDB" id="9805307at2"/>
<dbReference type="Gene3D" id="3.90.850.10">
    <property type="entry name" value="Fumarylacetoacetase-like, C-terminal domain"/>
    <property type="match status" value="1"/>
</dbReference>
<dbReference type="HOGENOM" id="CLU_028458_4_2_11"/>
<dbReference type="Pfam" id="PF01557">
    <property type="entry name" value="FAA_hydrolase"/>
    <property type="match status" value="1"/>
</dbReference>
<gene>
    <name evidence="4" type="ordered locus">Namu_1474</name>
</gene>
<evidence type="ECO:0000313" key="4">
    <source>
        <dbReference type="EMBL" id="ACV77873.1"/>
    </source>
</evidence>
<keyword evidence="5" id="KW-1185">Reference proteome</keyword>
<dbReference type="InterPro" id="IPR036663">
    <property type="entry name" value="Fumarylacetoacetase_C_sf"/>
</dbReference>
<evidence type="ECO:0000259" key="2">
    <source>
        <dbReference type="Pfam" id="PF01557"/>
    </source>
</evidence>
<reference evidence="4 5" key="2">
    <citation type="journal article" date="2010" name="Stand. Genomic Sci.">
        <title>Complete genome sequence of Nakamurella multipartita type strain (Y-104).</title>
        <authorList>
            <person name="Tice H."/>
            <person name="Mayilraj S."/>
            <person name="Sims D."/>
            <person name="Lapidus A."/>
            <person name="Nolan M."/>
            <person name="Lucas S."/>
            <person name="Glavina Del Rio T."/>
            <person name="Copeland A."/>
            <person name="Cheng J.F."/>
            <person name="Meincke L."/>
            <person name="Bruce D."/>
            <person name="Goodwin L."/>
            <person name="Pitluck S."/>
            <person name="Ivanova N."/>
            <person name="Mavromatis K."/>
            <person name="Ovchinnikova G."/>
            <person name="Pati A."/>
            <person name="Chen A."/>
            <person name="Palaniappan K."/>
            <person name="Land M."/>
            <person name="Hauser L."/>
            <person name="Chang Y.J."/>
            <person name="Jeffries C.D."/>
            <person name="Detter J.C."/>
            <person name="Brettin T."/>
            <person name="Rohde M."/>
            <person name="Goker M."/>
            <person name="Bristow J."/>
            <person name="Eisen J.A."/>
            <person name="Markowitz V."/>
            <person name="Hugenholtz P."/>
            <person name="Kyrpides N.C."/>
            <person name="Klenk H.P."/>
            <person name="Chen F."/>
        </authorList>
    </citation>
    <scope>NUCLEOTIDE SEQUENCE [LARGE SCALE GENOMIC DNA]</scope>
    <source>
        <strain evidence="5">ATCC 700099 / DSM 44233 / CIP 104796 / JCM 9543 / NBRC 105858 / Y-104</strain>
    </source>
</reference>
<keyword evidence="4" id="KW-0413">Isomerase</keyword>
<dbReference type="EC" id="5.3.3.10" evidence="4"/>
<dbReference type="FunFam" id="3.90.850.10:FF:000002">
    <property type="entry name" value="2-hydroxyhepta-2,4-diene-1,7-dioate isomerase"/>
    <property type="match status" value="1"/>
</dbReference>
<dbReference type="PANTHER" id="PTHR11820:SF7">
    <property type="entry name" value="ACYLPYRUVASE FAHD1, MITOCHONDRIAL"/>
    <property type="match status" value="1"/>
</dbReference>
<dbReference type="InParanoid" id="C8XEL5"/>
<dbReference type="Proteomes" id="UP000002218">
    <property type="component" value="Chromosome"/>
</dbReference>
<dbReference type="GO" id="GO:0008704">
    <property type="term" value="F:5-carboxymethyl-2-hydroxymuconate delta-isomerase activity"/>
    <property type="evidence" value="ECO:0007669"/>
    <property type="project" value="UniProtKB-EC"/>
</dbReference>
<evidence type="ECO:0000259" key="3">
    <source>
        <dbReference type="Pfam" id="PF10370"/>
    </source>
</evidence>
<protein>
    <submittedName>
        <fullName evidence="4">5-carboxymethyl-2-hydroxymuconateDelta-isomerase</fullName>
        <ecNumber evidence="4">5.3.3.10</ecNumber>
    </submittedName>
</protein>
<reference evidence="5" key="1">
    <citation type="submission" date="2009-09" db="EMBL/GenBank/DDBJ databases">
        <title>The complete genome of Nakamurella multipartita DSM 44233.</title>
        <authorList>
            <consortium name="US DOE Joint Genome Institute (JGI-PGF)"/>
            <person name="Lucas S."/>
            <person name="Copeland A."/>
            <person name="Lapidus A."/>
            <person name="Glavina del Rio T."/>
            <person name="Dalin E."/>
            <person name="Tice H."/>
            <person name="Bruce D."/>
            <person name="Goodwin L."/>
            <person name="Pitluck S."/>
            <person name="Kyrpides N."/>
            <person name="Mavromatis K."/>
            <person name="Ivanova N."/>
            <person name="Ovchinnikova G."/>
            <person name="Sims D."/>
            <person name="Meincke L."/>
            <person name="Brettin T."/>
            <person name="Detter J.C."/>
            <person name="Han C."/>
            <person name="Larimer F."/>
            <person name="Land M."/>
            <person name="Hauser L."/>
            <person name="Markowitz V."/>
            <person name="Cheng J.-F."/>
            <person name="Hugenholtz P."/>
            <person name="Woyke T."/>
            <person name="Wu D."/>
            <person name="Klenk H.-P."/>
            <person name="Eisen J.A."/>
        </authorList>
    </citation>
    <scope>NUCLEOTIDE SEQUENCE [LARGE SCALE GENOMIC DNA]</scope>
    <source>
        <strain evidence="5">ATCC 700099 / DSM 44233 / CIP 104796 / JCM 9543 / NBRC 105858 / Y-104</strain>
    </source>
</reference>
<dbReference type="eggNOG" id="COG0179">
    <property type="taxonomic scope" value="Bacteria"/>
</dbReference>
<dbReference type="KEGG" id="nml:Namu_1474"/>
<dbReference type="InterPro" id="IPR011234">
    <property type="entry name" value="Fumarylacetoacetase-like_C"/>
</dbReference>
<dbReference type="GO" id="GO:0019752">
    <property type="term" value="P:carboxylic acid metabolic process"/>
    <property type="evidence" value="ECO:0007669"/>
    <property type="project" value="UniProtKB-ARBA"/>
</dbReference>
<dbReference type="Gene3D" id="2.30.30.370">
    <property type="entry name" value="FAH"/>
    <property type="match status" value="1"/>
</dbReference>